<comment type="subunit">
    <text evidence="5 16">Homodimer.</text>
</comment>
<evidence type="ECO:0000256" key="14">
    <source>
        <dbReference type="ARBA" id="ARBA00038036"/>
    </source>
</evidence>
<evidence type="ECO:0000256" key="4">
    <source>
        <dbReference type="ARBA" id="ARBA00005225"/>
    </source>
</evidence>
<comment type="similarity">
    <text evidence="14 16">Belongs to the type III pantothenate kinase family.</text>
</comment>
<sequence>MILISVGNTRTLLARTQDGVHFDSTSVVTSLPPTEILQQPGLTWLSAPNREPVALGGVVPTVLAAWREALATAEVREPDPGFFRRAVPHDYHPPESLGFDRRCCLLAAAMDFPGHDSIVIDMGTAITIDLLAGGHFRGGRILPGIAMSLRGLHEGTALLPEVVLNTPPAEMLGNDTSSAIQAGVIHLFADALRGAITDYRQSSPQAQILITGGDAECWQPSIPGSFYQPHLLLRGFYLWIQGGVLP</sequence>
<dbReference type="PANTHER" id="PTHR34265:SF1">
    <property type="entry name" value="TYPE III PANTOTHENATE KINASE"/>
    <property type="match status" value="1"/>
</dbReference>
<dbReference type="GO" id="GO:0046872">
    <property type="term" value="F:metal ion binding"/>
    <property type="evidence" value="ECO:0007669"/>
    <property type="project" value="UniProtKB-KW"/>
</dbReference>
<evidence type="ECO:0000256" key="12">
    <source>
        <dbReference type="ARBA" id="ARBA00022958"/>
    </source>
</evidence>
<protein>
    <recommendedName>
        <fullName evidence="15 16">Type III pantothenate kinase</fullName>
        <ecNumber evidence="6 16">2.7.1.33</ecNumber>
    </recommendedName>
    <alternativeName>
        <fullName evidence="16">PanK-III</fullName>
    </alternativeName>
    <alternativeName>
        <fullName evidence="16">Pantothenic acid kinase</fullName>
    </alternativeName>
</protein>
<keyword evidence="9 16" id="KW-0547">Nucleotide-binding</keyword>
<feature type="active site" description="Proton acceptor" evidence="16">
    <location>
        <position position="100"/>
    </location>
</feature>
<feature type="binding site" evidence="16">
    <location>
        <position position="124"/>
    </location>
    <ligand>
        <name>ATP</name>
        <dbReference type="ChEBI" id="CHEBI:30616"/>
    </ligand>
</feature>
<keyword evidence="12 16" id="KW-0630">Potassium</keyword>
<keyword evidence="11 16" id="KW-0067">ATP-binding</keyword>
<keyword evidence="13 16" id="KW-0173">Coenzyme A biosynthesis</keyword>
<dbReference type="GO" id="GO:0004594">
    <property type="term" value="F:pantothenate kinase activity"/>
    <property type="evidence" value="ECO:0007669"/>
    <property type="project" value="UniProtKB-UniRule"/>
</dbReference>
<keyword evidence="8 16" id="KW-0808">Transferase</keyword>
<dbReference type="GO" id="GO:0015937">
    <property type="term" value="P:coenzyme A biosynthetic process"/>
    <property type="evidence" value="ECO:0007669"/>
    <property type="project" value="UniProtKB-UniRule"/>
</dbReference>
<dbReference type="InterPro" id="IPR043129">
    <property type="entry name" value="ATPase_NBD"/>
</dbReference>
<comment type="cofactor">
    <cofactor evidence="16">
        <name>NH4(+)</name>
        <dbReference type="ChEBI" id="CHEBI:28938"/>
    </cofactor>
    <cofactor evidence="16">
        <name>K(+)</name>
        <dbReference type="ChEBI" id="CHEBI:29103"/>
    </cofactor>
    <text evidence="16">A monovalent cation. Ammonium or potassium.</text>
</comment>
<comment type="subcellular location">
    <subcellularLocation>
        <location evidence="3 16">Cytoplasm</location>
    </subcellularLocation>
</comment>
<name>A0A179BIN3_ACIFR</name>
<dbReference type="GO" id="GO:0005737">
    <property type="term" value="C:cytoplasm"/>
    <property type="evidence" value="ECO:0007669"/>
    <property type="project" value="UniProtKB-SubCell"/>
</dbReference>
<dbReference type="Proteomes" id="UP000078302">
    <property type="component" value="Unassembled WGS sequence"/>
</dbReference>
<comment type="pathway">
    <text evidence="4 16">Cofactor biosynthesis; coenzyme A biosynthesis; CoA from (R)-pantothenate: step 1/5.</text>
</comment>
<dbReference type="NCBIfam" id="TIGR00671">
    <property type="entry name" value="baf"/>
    <property type="match status" value="1"/>
</dbReference>
<feature type="binding site" evidence="16">
    <location>
        <begin position="5"/>
        <end position="12"/>
    </location>
    <ligand>
        <name>ATP</name>
        <dbReference type="ChEBI" id="CHEBI:30616"/>
    </ligand>
</feature>
<evidence type="ECO:0000256" key="13">
    <source>
        <dbReference type="ARBA" id="ARBA00022993"/>
    </source>
</evidence>
<evidence type="ECO:0000256" key="10">
    <source>
        <dbReference type="ARBA" id="ARBA00022777"/>
    </source>
</evidence>
<reference evidence="17 18" key="1">
    <citation type="submission" date="2016-04" db="EMBL/GenBank/DDBJ databases">
        <title>Acidithiobacillus ferrooxidans genome sequencing and assembly.</title>
        <authorList>
            <person name="Zhou Z."/>
        </authorList>
    </citation>
    <scope>NUCLEOTIDE SEQUENCE [LARGE SCALE GENOMIC DNA]</scope>
    <source>
        <strain evidence="17 18">BY0502</strain>
    </source>
</reference>
<feature type="binding site" evidence="16">
    <location>
        <position position="176"/>
    </location>
    <ligand>
        <name>substrate</name>
    </ligand>
</feature>
<evidence type="ECO:0000256" key="7">
    <source>
        <dbReference type="ARBA" id="ARBA00022490"/>
    </source>
</evidence>
<dbReference type="UniPathway" id="UPA00241">
    <property type="reaction ID" value="UER00352"/>
</dbReference>
<accession>A0A179BIN3</accession>
<evidence type="ECO:0000256" key="9">
    <source>
        <dbReference type="ARBA" id="ARBA00022741"/>
    </source>
</evidence>
<dbReference type="HAMAP" id="MF_01274">
    <property type="entry name" value="Pantothen_kinase_3"/>
    <property type="match status" value="1"/>
</dbReference>
<evidence type="ECO:0000256" key="15">
    <source>
        <dbReference type="ARBA" id="ARBA00040883"/>
    </source>
</evidence>
<organism evidence="17 18">
    <name type="scientific">Acidithiobacillus ferrooxidans</name>
    <name type="common">Thiobacillus ferrooxidans</name>
    <dbReference type="NCBI Taxonomy" id="920"/>
    <lineage>
        <taxon>Bacteria</taxon>
        <taxon>Pseudomonadati</taxon>
        <taxon>Pseudomonadota</taxon>
        <taxon>Acidithiobacillia</taxon>
        <taxon>Acidithiobacillales</taxon>
        <taxon>Acidithiobacillaceae</taxon>
        <taxon>Acidithiobacillus</taxon>
    </lineage>
</organism>
<evidence type="ECO:0000256" key="6">
    <source>
        <dbReference type="ARBA" id="ARBA00012102"/>
    </source>
</evidence>
<evidence type="ECO:0000256" key="5">
    <source>
        <dbReference type="ARBA" id="ARBA00011738"/>
    </source>
</evidence>
<evidence type="ECO:0000256" key="11">
    <source>
        <dbReference type="ARBA" id="ARBA00022840"/>
    </source>
</evidence>
<dbReference type="PANTHER" id="PTHR34265">
    <property type="entry name" value="TYPE III PANTOTHENATE KINASE"/>
    <property type="match status" value="1"/>
</dbReference>
<dbReference type="CDD" id="cd24015">
    <property type="entry name" value="ASKHA_NBD_PanK-III"/>
    <property type="match status" value="1"/>
</dbReference>
<feature type="binding site" evidence="16">
    <location>
        <position position="91"/>
    </location>
    <ligand>
        <name>substrate</name>
    </ligand>
</feature>
<keyword evidence="10 16" id="KW-0418">Kinase</keyword>
<evidence type="ECO:0000313" key="18">
    <source>
        <dbReference type="Proteomes" id="UP000078302"/>
    </source>
</evidence>
<comment type="caution">
    <text evidence="17">The sequence shown here is derived from an EMBL/GenBank/DDBJ whole genome shotgun (WGS) entry which is preliminary data.</text>
</comment>
<proteinExistence type="inferred from homology"/>
<gene>
    <name evidence="16" type="primary">coaX</name>
    <name evidence="17" type="ORF">A4H96_06760</name>
</gene>
<evidence type="ECO:0000256" key="8">
    <source>
        <dbReference type="ARBA" id="ARBA00022679"/>
    </source>
</evidence>
<dbReference type="EC" id="2.7.1.33" evidence="6 16"/>
<keyword evidence="18" id="KW-1185">Reference proteome</keyword>
<keyword evidence="16" id="KW-0479">Metal-binding</keyword>
<comment type="cofactor">
    <cofactor evidence="2">
        <name>K(+)</name>
        <dbReference type="ChEBI" id="CHEBI:29103"/>
    </cofactor>
</comment>
<dbReference type="Pfam" id="PF03309">
    <property type="entry name" value="Pan_kinase"/>
    <property type="match status" value="1"/>
</dbReference>
<dbReference type="OrthoDB" id="9781305at2"/>
<evidence type="ECO:0000256" key="2">
    <source>
        <dbReference type="ARBA" id="ARBA00001958"/>
    </source>
</evidence>
<dbReference type="Gene3D" id="3.30.420.40">
    <property type="match status" value="2"/>
</dbReference>
<dbReference type="AlphaFoldDB" id="A0A179BIN3"/>
<comment type="catalytic activity">
    <reaction evidence="1 16">
        <text>(R)-pantothenate + ATP = (R)-4'-phosphopantothenate + ADP + H(+)</text>
        <dbReference type="Rhea" id="RHEA:16373"/>
        <dbReference type="ChEBI" id="CHEBI:10986"/>
        <dbReference type="ChEBI" id="CHEBI:15378"/>
        <dbReference type="ChEBI" id="CHEBI:29032"/>
        <dbReference type="ChEBI" id="CHEBI:30616"/>
        <dbReference type="ChEBI" id="CHEBI:456216"/>
        <dbReference type="EC" id="2.7.1.33"/>
    </reaction>
</comment>
<feature type="binding site" evidence="16">
    <location>
        <begin position="98"/>
        <end position="101"/>
    </location>
    <ligand>
        <name>substrate</name>
    </ligand>
</feature>
<dbReference type="SUPFAM" id="SSF53067">
    <property type="entry name" value="Actin-like ATPase domain"/>
    <property type="match status" value="2"/>
</dbReference>
<dbReference type="EMBL" id="LVXZ01000077">
    <property type="protein sequence ID" value="OAP91562.1"/>
    <property type="molecule type" value="Genomic_DNA"/>
</dbReference>
<dbReference type="InterPro" id="IPR004619">
    <property type="entry name" value="Type_III_PanK"/>
</dbReference>
<comment type="function">
    <text evidence="16">Catalyzes the phosphorylation of pantothenate (Pan), the first step in CoA biosynthesis.</text>
</comment>
<dbReference type="GO" id="GO:0005524">
    <property type="term" value="F:ATP binding"/>
    <property type="evidence" value="ECO:0007669"/>
    <property type="project" value="UniProtKB-UniRule"/>
</dbReference>
<feature type="binding site" evidence="16">
    <location>
        <position position="121"/>
    </location>
    <ligand>
        <name>K(+)</name>
        <dbReference type="ChEBI" id="CHEBI:29103"/>
    </ligand>
</feature>
<evidence type="ECO:0000256" key="3">
    <source>
        <dbReference type="ARBA" id="ARBA00004496"/>
    </source>
</evidence>
<evidence type="ECO:0000313" key="17">
    <source>
        <dbReference type="EMBL" id="OAP91562.1"/>
    </source>
</evidence>
<evidence type="ECO:0000256" key="1">
    <source>
        <dbReference type="ARBA" id="ARBA00001206"/>
    </source>
</evidence>
<keyword evidence="7 16" id="KW-0963">Cytoplasm</keyword>
<evidence type="ECO:0000256" key="16">
    <source>
        <dbReference type="HAMAP-Rule" id="MF_01274"/>
    </source>
</evidence>
<dbReference type="RefSeq" id="WP_064218883.1">
    <property type="nucleotide sequence ID" value="NZ_LVXZ01000077.1"/>
</dbReference>